<dbReference type="AlphaFoldDB" id="A0A9P8TK36"/>
<evidence type="ECO:0000313" key="3">
    <source>
        <dbReference type="Proteomes" id="UP000774326"/>
    </source>
</evidence>
<feature type="compositionally biased region" description="Polar residues" evidence="1">
    <location>
        <begin position="405"/>
        <end position="438"/>
    </location>
</feature>
<feature type="region of interest" description="Disordered" evidence="1">
    <location>
        <begin position="24"/>
        <end position="46"/>
    </location>
</feature>
<feature type="compositionally biased region" description="Basic residues" evidence="1">
    <location>
        <begin position="929"/>
        <end position="946"/>
    </location>
</feature>
<feature type="compositionally biased region" description="Basic and acidic residues" evidence="1">
    <location>
        <begin position="639"/>
        <end position="648"/>
    </location>
</feature>
<feature type="region of interest" description="Disordered" evidence="1">
    <location>
        <begin position="284"/>
        <end position="308"/>
    </location>
</feature>
<evidence type="ECO:0000313" key="2">
    <source>
        <dbReference type="EMBL" id="KAH3681246.1"/>
    </source>
</evidence>
<protein>
    <submittedName>
        <fullName evidence="2">Uncharacterized protein</fullName>
    </submittedName>
</protein>
<feature type="compositionally biased region" description="Basic and acidic residues" evidence="1">
    <location>
        <begin position="760"/>
        <end position="776"/>
    </location>
</feature>
<proteinExistence type="predicted"/>
<feature type="region of interest" description="Disordered" evidence="1">
    <location>
        <begin position="350"/>
        <end position="955"/>
    </location>
</feature>
<feature type="compositionally biased region" description="Basic and acidic residues" evidence="1">
    <location>
        <begin position="493"/>
        <end position="503"/>
    </location>
</feature>
<keyword evidence="3" id="KW-1185">Reference proteome</keyword>
<feature type="compositionally biased region" description="Polar residues" evidence="1">
    <location>
        <begin position="877"/>
        <end position="886"/>
    </location>
</feature>
<dbReference type="EMBL" id="JAEUBG010004516">
    <property type="protein sequence ID" value="KAH3681246.1"/>
    <property type="molecule type" value="Genomic_DNA"/>
</dbReference>
<feature type="compositionally biased region" description="Polar residues" evidence="1">
    <location>
        <begin position="607"/>
        <end position="633"/>
    </location>
</feature>
<name>A0A9P8TK36_WICPI</name>
<dbReference type="OrthoDB" id="48651at2759"/>
<feature type="compositionally biased region" description="Basic and acidic residues" evidence="1">
    <location>
        <begin position="785"/>
        <end position="797"/>
    </location>
</feature>
<reference evidence="2" key="2">
    <citation type="submission" date="2021-01" db="EMBL/GenBank/DDBJ databases">
        <authorList>
            <person name="Schikora-Tamarit M.A."/>
        </authorList>
    </citation>
    <scope>NUCLEOTIDE SEQUENCE</scope>
    <source>
        <strain evidence="2">CBS2887</strain>
    </source>
</reference>
<comment type="caution">
    <text evidence="2">The sequence shown here is derived from an EMBL/GenBank/DDBJ whole genome shotgun (WGS) entry which is preliminary data.</text>
</comment>
<dbReference type="Proteomes" id="UP000774326">
    <property type="component" value="Unassembled WGS sequence"/>
</dbReference>
<gene>
    <name evidence="2" type="ORF">WICPIJ_007792</name>
</gene>
<accession>A0A9P8TK36</accession>
<feature type="region of interest" description="Disordered" evidence="1">
    <location>
        <begin position="997"/>
        <end position="1018"/>
    </location>
</feature>
<feature type="compositionally biased region" description="Polar residues" evidence="1">
    <location>
        <begin position="832"/>
        <end position="855"/>
    </location>
</feature>
<feature type="compositionally biased region" description="Polar residues" evidence="1">
    <location>
        <begin position="663"/>
        <end position="680"/>
    </location>
</feature>
<reference evidence="2" key="1">
    <citation type="journal article" date="2021" name="Open Biol.">
        <title>Shared evolutionary footprints suggest mitochondrial oxidative damage underlies multiple complex I losses in fungi.</title>
        <authorList>
            <person name="Schikora-Tamarit M.A."/>
            <person name="Marcet-Houben M."/>
            <person name="Nosek J."/>
            <person name="Gabaldon T."/>
        </authorList>
    </citation>
    <scope>NUCLEOTIDE SEQUENCE</scope>
    <source>
        <strain evidence="2">CBS2887</strain>
    </source>
</reference>
<feature type="compositionally biased region" description="Polar residues" evidence="1">
    <location>
        <begin position="590"/>
        <end position="599"/>
    </location>
</feature>
<feature type="compositionally biased region" description="Basic and acidic residues" evidence="1">
    <location>
        <begin position="457"/>
        <end position="470"/>
    </location>
</feature>
<feature type="compositionally biased region" description="Low complexity" evidence="1">
    <location>
        <begin position="710"/>
        <end position="724"/>
    </location>
</feature>
<evidence type="ECO:0000256" key="1">
    <source>
        <dbReference type="SAM" id="MobiDB-lite"/>
    </source>
</evidence>
<feature type="compositionally biased region" description="Basic and acidic residues" evidence="1">
    <location>
        <begin position="725"/>
        <end position="750"/>
    </location>
</feature>
<feature type="compositionally biased region" description="Low complexity" evidence="1">
    <location>
        <begin position="891"/>
        <end position="902"/>
    </location>
</feature>
<organism evidence="2 3">
    <name type="scientific">Wickerhamomyces pijperi</name>
    <name type="common">Yeast</name>
    <name type="synonym">Pichia pijperi</name>
    <dbReference type="NCBI Taxonomy" id="599730"/>
    <lineage>
        <taxon>Eukaryota</taxon>
        <taxon>Fungi</taxon>
        <taxon>Dikarya</taxon>
        <taxon>Ascomycota</taxon>
        <taxon>Saccharomycotina</taxon>
        <taxon>Saccharomycetes</taxon>
        <taxon>Phaffomycetales</taxon>
        <taxon>Wickerhamomycetaceae</taxon>
        <taxon>Wickerhamomyces</taxon>
    </lineage>
</organism>
<feature type="compositionally biased region" description="Basic residues" evidence="1">
    <location>
        <begin position="798"/>
        <end position="812"/>
    </location>
</feature>
<sequence length="1117" mass="122680">MFLPQRANTSDFFYLLNCSTPSNGDATPTPSNGSSNHNNKKKKQSLKDFLSDESYGHMNWADDDDYDPSTIALPTFNNGGHYHDNLTYQSNSYSEFGSSRFNHNQPYHLNSMTGPNSPPYIAKLTNIPSYFGIADIEDLFSSRFMKYQKLKVFWEINFEVLQISPDPLEALNHHKKAAFVELGTHQDLNKVLNWRDLYLDNGMGKVMTMLGNFQDFKTYNDLHQRVSEEDDPSLPFNRRRVNMRKPINPPQHNIDHQFQRPFQPIRQPNIQHQPKREDFPVFEQPLQHQQAPTQRRKSNPFGNAKPVDTLSRQLELESKLKDLEINKTTFRTLGHDSKFFPVPKHHQELFQDEKQQQQQRQQIQASAATSEKQKPSVVPTPAPKESTTLPKKPVPAQELKPAPQPQTSAWGLANTTANIINPSFENNQSFSKVSSPKSGTLDINRPSSGAGYNGNDIKSKKGEKKVEPNGKTKILLKRKIVNEKRKTFGGIEKSPDVEPESKPVGDVASKQEQQKPFDIPATTTHLPEVIKPVEEATTPQQQQQQNVIPPFKVQPQHMVPSPKKPQSPAPIFQAPQTSASDSKLPPPQQSPSCNRQGRSSRPESPTKYRSSSPVKLQRPASTPNSTENASDTIMSPRKPAFEVREHLKFAGQPEKTLERPNIKSKQGNNLTSLESGTSNVDAAPAEASGLTNGSKFEKKSKKLKSRNGGVKADSTVSSDSSSVIDSKDTVSGKDADVGGTEERESKDKRQREKKFKFKKEKPARETFESTSLKEKNNTNYSKDVLPTERVKSDEKPSKSLKPKPTKSKFKKGTKSEPSSNDLQAKPDLHPEPTTSSEASTLASNESTQSSLSNETEAPLPPSSPSKRNRKKRSTPPTDQSSASTPDSKSETPTQSTSQTPSSVPAENEPQSGSGSESAEYHKKIPTSSGHRRGGGFRGRGRGRGRGGSRGGSRGGFANVSKFLLGLSLTPSTSSILLLEGVKSSVMSTIGSVVEPSVAPIPVSNNPLPNPEKSDSSNLLNSSSSIPFPSVASFESLVAFSTGLWLKPSPRKSPWFKFNSSSKSVVVFAGKSAVPSVIGSSGFDSSNLSLVSSVGSLFEGSARDLVSSFNGSDSVTGI</sequence>